<keyword evidence="1" id="KW-0175">Coiled coil</keyword>
<proteinExistence type="predicted"/>
<dbReference type="AlphaFoldDB" id="A0A165N1P4"/>
<protein>
    <submittedName>
        <fullName evidence="3">Uncharacterized protein</fullName>
    </submittedName>
</protein>
<dbReference type="InParanoid" id="A0A165N1P4"/>
<dbReference type="EMBL" id="KV425903">
    <property type="protein sequence ID" value="KZW00084.1"/>
    <property type="molecule type" value="Genomic_DNA"/>
</dbReference>
<gene>
    <name evidence="3" type="ORF">EXIGLDRAFT_761947</name>
</gene>
<feature type="compositionally biased region" description="Polar residues" evidence="2">
    <location>
        <begin position="8"/>
        <end position="35"/>
    </location>
</feature>
<sequence>MYNATYPLRQSTTDSLSSDGRTTVESRGSVKPTTQKAAELAFKQEVIRGLHAQANDIIAYQRDVKDLRAVVSRLAAMAGRLSSSQNAPAKGVDGGIQSIQRLSEELDRLRTERGDAERDLADITENVNTQQARLLHFVQDAINAVVRDSNGVANQQTRFYRDITGLAIAPFPPDPEHAGRRYACRLTASSGLEFYFVLTHEEEQCLCIPLPMGTEPALQLQMQDMMEPFVFAPSEMGAFFRTTFQSLEDVVRIKVEAD</sequence>
<evidence type="ECO:0000256" key="1">
    <source>
        <dbReference type="SAM" id="Coils"/>
    </source>
</evidence>
<reference evidence="3 4" key="1">
    <citation type="journal article" date="2016" name="Mol. Biol. Evol.">
        <title>Comparative Genomics of Early-Diverging Mushroom-Forming Fungi Provides Insights into the Origins of Lignocellulose Decay Capabilities.</title>
        <authorList>
            <person name="Nagy L.G."/>
            <person name="Riley R."/>
            <person name="Tritt A."/>
            <person name="Adam C."/>
            <person name="Daum C."/>
            <person name="Floudas D."/>
            <person name="Sun H."/>
            <person name="Yadav J.S."/>
            <person name="Pangilinan J."/>
            <person name="Larsson K.H."/>
            <person name="Matsuura K."/>
            <person name="Barry K."/>
            <person name="Labutti K."/>
            <person name="Kuo R."/>
            <person name="Ohm R.A."/>
            <person name="Bhattacharya S.S."/>
            <person name="Shirouzu T."/>
            <person name="Yoshinaga Y."/>
            <person name="Martin F.M."/>
            <person name="Grigoriev I.V."/>
            <person name="Hibbett D.S."/>
        </authorList>
    </citation>
    <scope>NUCLEOTIDE SEQUENCE [LARGE SCALE GENOMIC DNA]</scope>
    <source>
        <strain evidence="3 4">HHB12029</strain>
    </source>
</reference>
<name>A0A165N1P4_EXIGL</name>
<evidence type="ECO:0000313" key="4">
    <source>
        <dbReference type="Proteomes" id="UP000077266"/>
    </source>
</evidence>
<feature type="region of interest" description="Disordered" evidence="2">
    <location>
        <begin position="1"/>
        <end position="35"/>
    </location>
</feature>
<accession>A0A165N1P4</accession>
<evidence type="ECO:0000256" key="2">
    <source>
        <dbReference type="SAM" id="MobiDB-lite"/>
    </source>
</evidence>
<organism evidence="3 4">
    <name type="scientific">Exidia glandulosa HHB12029</name>
    <dbReference type="NCBI Taxonomy" id="1314781"/>
    <lineage>
        <taxon>Eukaryota</taxon>
        <taxon>Fungi</taxon>
        <taxon>Dikarya</taxon>
        <taxon>Basidiomycota</taxon>
        <taxon>Agaricomycotina</taxon>
        <taxon>Agaricomycetes</taxon>
        <taxon>Auriculariales</taxon>
        <taxon>Exidiaceae</taxon>
        <taxon>Exidia</taxon>
    </lineage>
</organism>
<evidence type="ECO:0000313" key="3">
    <source>
        <dbReference type="EMBL" id="KZW00084.1"/>
    </source>
</evidence>
<dbReference type="Proteomes" id="UP000077266">
    <property type="component" value="Unassembled WGS sequence"/>
</dbReference>
<feature type="coiled-coil region" evidence="1">
    <location>
        <begin position="92"/>
        <end position="133"/>
    </location>
</feature>
<keyword evidence="4" id="KW-1185">Reference proteome</keyword>